<dbReference type="AlphaFoldDB" id="A0A8J2ZH47"/>
<dbReference type="GO" id="GO:0016020">
    <property type="term" value="C:membrane"/>
    <property type="evidence" value="ECO:0007669"/>
    <property type="project" value="UniProtKB-SubCell"/>
</dbReference>
<organism evidence="8 9">
    <name type="scientific">Salipiger pallidus</name>
    <dbReference type="NCBI Taxonomy" id="1775170"/>
    <lineage>
        <taxon>Bacteria</taxon>
        <taxon>Pseudomonadati</taxon>
        <taxon>Pseudomonadota</taxon>
        <taxon>Alphaproteobacteria</taxon>
        <taxon>Rhodobacterales</taxon>
        <taxon>Roseobacteraceae</taxon>
        <taxon>Salipiger</taxon>
    </lineage>
</organism>
<evidence type="ECO:0000313" key="9">
    <source>
        <dbReference type="Proteomes" id="UP000617145"/>
    </source>
</evidence>
<dbReference type="GO" id="GO:0055085">
    <property type="term" value="P:transmembrane transport"/>
    <property type="evidence" value="ECO:0007669"/>
    <property type="project" value="InterPro"/>
</dbReference>
<evidence type="ECO:0000256" key="7">
    <source>
        <dbReference type="SAM" id="Phobius"/>
    </source>
</evidence>
<feature type="transmembrane region" description="Helical" evidence="7">
    <location>
        <begin position="12"/>
        <end position="29"/>
    </location>
</feature>
<feature type="transmembrane region" description="Helical" evidence="7">
    <location>
        <begin position="66"/>
        <end position="84"/>
    </location>
</feature>
<dbReference type="PANTHER" id="PTHR36838:SF3">
    <property type="entry name" value="TRANSPORTER AUXIN EFFLUX CARRIER EC FAMILY"/>
    <property type="match status" value="1"/>
</dbReference>
<feature type="transmembrane region" description="Helical" evidence="7">
    <location>
        <begin position="41"/>
        <end position="60"/>
    </location>
</feature>
<evidence type="ECO:0000256" key="2">
    <source>
        <dbReference type="ARBA" id="ARBA00022448"/>
    </source>
</evidence>
<comment type="caution">
    <text evidence="8">The sequence shown here is derived from an EMBL/GenBank/DDBJ whole genome shotgun (WGS) entry which is preliminary data.</text>
</comment>
<proteinExistence type="predicted"/>
<evidence type="ECO:0008006" key="10">
    <source>
        <dbReference type="Google" id="ProtNLM"/>
    </source>
</evidence>
<dbReference type="EMBL" id="BMJV01000001">
    <property type="protein sequence ID" value="GGG61998.1"/>
    <property type="molecule type" value="Genomic_DNA"/>
</dbReference>
<evidence type="ECO:0000256" key="1">
    <source>
        <dbReference type="ARBA" id="ARBA00004141"/>
    </source>
</evidence>
<evidence type="ECO:0000256" key="3">
    <source>
        <dbReference type="ARBA" id="ARBA00022475"/>
    </source>
</evidence>
<reference evidence="8" key="1">
    <citation type="journal article" date="2014" name="Int. J. Syst. Evol. Microbiol.">
        <title>Complete genome sequence of Corynebacterium casei LMG S-19264T (=DSM 44701T), isolated from a smear-ripened cheese.</title>
        <authorList>
            <consortium name="US DOE Joint Genome Institute (JGI-PGF)"/>
            <person name="Walter F."/>
            <person name="Albersmeier A."/>
            <person name="Kalinowski J."/>
            <person name="Ruckert C."/>
        </authorList>
    </citation>
    <scope>NUCLEOTIDE SEQUENCE</scope>
    <source>
        <strain evidence="8">CGMCC 1.15762</strain>
    </source>
</reference>
<evidence type="ECO:0000313" key="8">
    <source>
        <dbReference type="EMBL" id="GGG61998.1"/>
    </source>
</evidence>
<keyword evidence="2" id="KW-0813">Transport</keyword>
<protein>
    <recommendedName>
        <fullName evidence="10">Malonate transporter</fullName>
    </recommendedName>
</protein>
<gene>
    <name evidence="8" type="ORF">GCM10011415_05250</name>
</gene>
<evidence type="ECO:0000256" key="4">
    <source>
        <dbReference type="ARBA" id="ARBA00022692"/>
    </source>
</evidence>
<keyword evidence="4 7" id="KW-0812">Transmembrane</keyword>
<comment type="subcellular location">
    <subcellularLocation>
        <location evidence="1">Membrane</location>
        <topology evidence="1">Multi-pass membrane protein</topology>
    </subcellularLocation>
</comment>
<feature type="transmembrane region" description="Helical" evidence="7">
    <location>
        <begin position="282"/>
        <end position="301"/>
    </location>
</feature>
<reference evidence="8" key="2">
    <citation type="submission" date="2020-09" db="EMBL/GenBank/DDBJ databases">
        <authorList>
            <person name="Sun Q."/>
            <person name="Zhou Y."/>
        </authorList>
    </citation>
    <scope>NUCLEOTIDE SEQUENCE</scope>
    <source>
        <strain evidence="8">CGMCC 1.15762</strain>
    </source>
</reference>
<accession>A0A8J2ZH47</accession>
<name>A0A8J2ZH47_9RHOB</name>
<sequence length="302" mass="31403">MLTVLTHDILPVFAILALGFVLGRGGVIARAEAAAANRISFMVMQPALIFPTVAAAPLDLFEWGGLGLYFACEIAVFAVAFGIFRRMMGRETGEAWLLSMAVVFVNTLLYVWPVSVMIYGDGEAATLPVMAIAVFDTAVTFAIFIIGTELIMRPSTSIGPVLRRIAVNPVLLSIVLGLGVNLFGLSLPVPLLEALQFAGKTAAPLTLFALGVILSAGSLVPSAPVAVAAGMKLMAFPALVGLALQLGEVGGQWQEQVTLASAGPSGSMAFALAMLYGVRTDAVAPVIVWTSVLSLVSLAVLA</sequence>
<evidence type="ECO:0000256" key="5">
    <source>
        <dbReference type="ARBA" id="ARBA00022989"/>
    </source>
</evidence>
<feature type="transmembrane region" description="Helical" evidence="7">
    <location>
        <begin position="207"/>
        <end position="236"/>
    </location>
</feature>
<evidence type="ECO:0000256" key="6">
    <source>
        <dbReference type="ARBA" id="ARBA00023136"/>
    </source>
</evidence>
<dbReference type="Proteomes" id="UP000617145">
    <property type="component" value="Unassembled WGS sequence"/>
</dbReference>
<keyword evidence="9" id="KW-1185">Reference proteome</keyword>
<keyword evidence="6 7" id="KW-0472">Membrane</keyword>
<dbReference type="RefSeq" id="WP_188788526.1">
    <property type="nucleotide sequence ID" value="NZ_BMJV01000001.1"/>
</dbReference>
<keyword evidence="5 7" id="KW-1133">Transmembrane helix</keyword>
<dbReference type="InterPro" id="IPR004776">
    <property type="entry name" value="Mem_transp_PIN-like"/>
</dbReference>
<dbReference type="PANTHER" id="PTHR36838">
    <property type="entry name" value="AUXIN EFFLUX CARRIER FAMILY PROTEIN"/>
    <property type="match status" value="1"/>
</dbReference>
<keyword evidence="3" id="KW-1003">Cell membrane</keyword>
<feature type="transmembrane region" description="Helical" evidence="7">
    <location>
        <begin position="125"/>
        <end position="146"/>
    </location>
</feature>
<dbReference type="Pfam" id="PF03547">
    <property type="entry name" value="Mem_trans"/>
    <property type="match status" value="1"/>
</dbReference>
<feature type="transmembrane region" description="Helical" evidence="7">
    <location>
        <begin position="166"/>
        <end position="187"/>
    </location>
</feature>
<feature type="transmembrane region" description="Helical" evidence="7">
    <location>
        <begin position="96"/>
        <end position="119"/>
    </location>
</feature>